<keyword evidence="2" id="KW-0689">Ribosomal protein</keyword>
<evidence type="ECO:0000256" key="3">
    <source>
        <dbReference type="ARBA" id="ARBA00023274"/>
    </source>
</evidence>
<dbReference type="SUPFAM" id="SSF50249">
    <property type="entry name" value="Nucleic acid-binding proteins"/>
    <property type="match status" value="4"/>
</dbReference>
<dbReference type="SMART" id="SM00316">
    <property type="entry name" value="S1"/>
    <property type="match status" value="4"/>
</dbReference>
<keyword evidence="3" id="KW-0687">Ribonucleoprotein</keyword>
<dbReference type="InterPro" id="IPR035104">
    <property type="entry name" value="Ribosomal_protein_S1-like"/>
</dbReference>
<dbReference type="InterPro" id="IPR012340">
    <property type="entry name" value="NA-bd_OB-fold"/>
</dbReference>
<accession>A2ID48</accession>
<dbReference type="InterPro" id="IPR050437">
    <property type="entry name" value="Ribos_protein_bS1-like"/>
</dbReference>
<dbReference type="NCBIfam" id="NF005208">
    <property type="entry name" value="PRK06676.1"/>
    <property type="match status" value="1"/>
</dbReference>
<dbReference type="GO" id="GO:0006412">
    <property type="term" value="P:translation"/>
    <property type="evidence" value="ECO:0007669"/>
    <property type="project" value="TreeGrafter"/>
</dbReference>
<dbReference type="PANTHER" id="PTHR10724:SF7">
    <property type="entry name" value="SMALL RIBOSOMAL SUBUNIT PROTEIN BS1C"/>
    <property type="match status" value="1"/>
</dbReference>
<evidence type="ECO:0000256" key="2">
    <source>
        <dbReference type="ARBA" id="ARBA00022980"/>
    </source>
</evidence>
<dbReference type="GO" id="GO:0003735">
    <property type="term" value="F:structural constituent of ribosome"/>
    <property type="evidence" value="ECO:0007669"/>
    <property type="project" value="TreeGrafter"/>
</dbReference>
<dbReference type="CDD" id="cd05687">
    <property type="entry name" value="S1_RPS1_repeat_ec1_hs1"/>
    <property type="match status" value="1"/>
</dbReference>
<organism evidence="6">
    <name type="scientific">Pasteuria ramosa</name>
    <dbReference type="NCBI Taxonomy" id="225322"/>
    <lineage>
        <taxon>Bacteria</taxon>
        <taxon>Bacillati</taxon>
        <taxon>Bacillota</taxon>
        <taxon>Bacilli</taxon>
        <taxon>Bacillales</taxon>
        <taxon>Pasteuriaceae</taxon>
        <taxon>Pasteuria</taxon>
    </lineage>
</organism>
<dbReference type="FunFam" id="2.40.50.140:FF:000051">
    <property type="entry name" value="RNA-binding transcriptional accessory protein"/>
    <property type="match status" value="1"/>
</dbReference>
<comment type="similarity">
    <text evidence="1">Belongs to the bacterial ribosomal protein bS1 family.</text>
</comment>
<dbReference type="CDD" id="cd04465">
    <property type="entry name" value="S1_RPS1_repeat_ec2_hs2"/>
    <property type="match status" value="1"/>
</dbReference>
<evidence type="ECO:0000256" key="1">
    <source>
        <dbReference type="ARBA" id="ARBA00006767"/>
    </source>
</evidence>
<reference evidence="6" key="1">
    <citation type="submission" date="2006-12" db="EMBL/GenBank/DDBJ databases">
        <title>Identification of rpsA gene from the cosmid library in Pasteuria ramosa isolate P1.</title>
        <authorList>
            <person name="Nong G."/>
            <person name="Chow V."/>
            <person name="Mouton L."/>
            <person name="Ebert D."/>
            <person name="Preston J.F."/>
        </authorList>
    </citation>
    <scope>NUCLEOTIDE SEQUENCE</scope>
    <source>
        <strain evidence="6">P1</strain>
    </source>
</reference>
<dbReference type="PANTHER" id="PTHR10724">
    <property type="entry name" value="30S RIBOSOMAL PROTEIN S1"/>
    <property type="match status" value="1"/>
</dbReference>
<dbReference type="SMR" id="A2ID48"/>
<dbReference type="PROSITE" id="PS50126">
    <property type="entry name" value="S1"/>
    <property type="match status" value="4"/>
</dbReference>
<dbReference type="GO" id="GO:0005737">
    <property type="term" value="C:cytoplasm"/>
    <property type="evidence" value="ECO:0007669"/>
    <property type="project" value="UniProtKB-ARBA"/>
</dbReference>
<dbReference type="CDD" id="cd05688">
    <property type="entry name" value="S1_RPS1_repeat_ec3"/>
    <property type="match status" value="1"/>
</dbReference>
<feature type="region of interest" description="Disordered" evidence="4">
    <location>
        <begin position="344"/>
        <end position="379"/>
    </location>
</feature>
<dbReference type="Pfam" id="PF00575">
    <property type="entry name" value="S1"/>
    <property type="match status" value="4"/>
</dbReference>
<name>A2ID48_9BACL</name>
<evidence type="ECO:0000259" key="5">
    <source>
        <dbReference type="PROSITE" id="PS50126"/>
    </source>
</evidence>
<dbReference type="GO" id="GO:1990904">
    <property type="term" value="C:ribonucleoprotein complex"/>
    <property type="evidence" value="ECO:0007669"/>
    <property type="project" value="UniProtKB-KW"/>
</dbReference>
<protein>
    <submittedName>
        <fullName evidence="6">RpsA</fullName>
    </submittedName>
</protein>
<feature type="compositionally biased region" description="Polar residues" evidence="4">
    <location>
        <begin position="344"/>
        <end position="358"/>
    </location>
</feature>
<evidence type="ECO:0000256" key="4">
    <source>
        <dbReference type="SAM" id="MobiDB-lite"/>
    </source>
</evidence>
<feature type="domain" description="S1 motif" evidence="5">
    <location>
        <begin position="14"/>
        <end position="83"/>
    </location>
</feature>
<proteinExistence type="inferred from homology"/>
<dbReference type="Gene3D" id="2.40.50.140">
    <property type="entry name" value="Nucleic acid-binding proteins"/>
    <property type="match status" value="4"/>
</dbReference>
<feature type="domain" description="S1 motif" evidence="5">
    <location>
        <begin position="101"/>
        <end position="166"/>
    </location>
</feature>
<dbReference type="AlphaFoldDB" id="A2ID48"/>
<dbReference type="GO" id="GO:0005840">
    <property type="term" value="C:ribosome"/>
    <property type="evidence" value="ECO:0007669"/>
    <property type="project" value="UniProtKB-KW"/>
</dbReference>
<dbReference type="EMBL" id="EF203477">
    <property type="protein sequence ID" value="ABM55769.1"/>
    <property type="molecule type" value="Genomic_DNA"/>
</dbReference>
<feature type="domain" description="S1 motif" evidence="5">
    <location>
        <begin position="272"/>
        <end position="341"/>
    </location>
</feature>
<dbReference type="InterPro" id="IPR003029">
    <property type="entry name" value="S1_domain"/>
</dbReference>
<dbReference type="GO" id="GO:0003729">
    <property type="term" value="F:mRNA binding"/>
    <property type="evidence" value="ECO:0007669"/>
    <property type="project" value="UniProtKB-ARBA"/>
</dbReference>
<feature type="domain" description="S1 motif" evidence="5">
    <location>
        <begin position="187"/>
        <end position="255"/>
    </location>
</feature>
<evidence type="ECO:0000313" key="6">
    <source>
        <dbReference type="EMBL" id="ABM55769.1"/>
    </source>
</evidence>
<sequence>MSEEMNSTIPFEIGSLVTGSVTKIDKNQALIKIAEDIEAILPISELSCLRINEVGDMLKLDDELELEVLRLDEEENKFILSKRAVDAKKAWPFLQHKYENNENIEAKVSDVVKGGLVIDLGVRGFVPASLVECHYVEDFSDYKDRVITMKIAEIDQDSNKLILSCRAVHEEAAQHQREATFNNIEIGSVVDGIVRRLTDFGAFVDVGAVDGLVHISQISWQRVNHPSDVLNIGDEVKCKVLKFDRESGRISLSIRDTQPGPWSGVEDQLVENDIVKGVVKRLVSFGAFVEILPGVEGLMHISEISHRHIVTPSEILKEGQEILVKILNVDSNARRVSLTMCDVEQNTSQKSENSSNKQADYDEDDDTFDHQNNRSNNLNVTLGDIYPQLKNF</sequence>
<dbReference type="PRINTS" id="PR00681">
    <property type="entry name" value="RIBOSOMALS1"/>
</dbReference>
<gene>
    <name evidence="6" type="primary">rpsA</name>
</gene>